<dbReference type="InterPro" id="IPR052587">
    <property type="entry name" value="TELO2-interacting_protein_1"/>
</dbReference>
<proteinExistence type="predicted"/>
<reference evidence="2" key="1">
    <citation type="submission" date="2021-06" db="EMBL/GenBank/DDBJ databases">
        <title>Parelaphostrongylus tenuis whole genome reference sequence.</title>
        <authorList>
            <person name="Garwood T.J."/>
            <person name="Larsen P.A."/>
            <person name="Fountain-Jones N.M."/>
            <person name="Garbe J.R."/>
            <person name="Macchietto M.G."/>
            <person name="Kania S.A."/>
            <person name="Gerhold R.W."/>
            <person name="Richards J.E."/>
            <person name="Wolf T.M."/>
        </authorList>
    </citation>
    <scope>NUCLEOTIDE SEQUENCE</scope>
    <source>
        <strain evidence="2">MNPRO001-30</strain>
        <tissue evidence="2">Meninges</tissue>
    </source>
</reference>
<dbReference type="SUPFAM" id="SSF48371">
    <property type="entry name" value="ARM repeat"/>
    <property type="match status" value="1"/>
</dbReference>
<dbReference type="AlphaFoldDB" id="A0AAD5WIE4"/>
<dbReference type="Pfam" id="PF21547">
    <property type="entry name" value="TTI1"/>
    <property type="match status" value="1"/>
</dbReference>
<protein>
    <recommendedName>
        <fullName evidence="1">TTI1 C-terminal TPR domain-containing protein</fullName>
    </recommendedName>
</protein>
<dbReference type="GO" id="GO:0005737">
    <property type="term" value="C:cytoplasm"/>
    <property type="evidence" value="ECO:0007669"/>
    <property type="project" value="TreeGrafter"/>
</dbReference>
<feature type="domain" description="TTI1 C-terminal TPR" evidence="1">
    <location>
        <begin position="196"/>
        <end position="398"/>
    </location>
</feature>
<evidence type="ECO:0000259" key="1">
    <source>
        <dbReference type="Pfam" id="PF24181"/>
    </source>
</evidence>
<evidence type="ECO:0000313" key="3">
    <source>
        <dbReference type="Proteomes" id="UP001196413"/>
    </source>
</evidence>
<dbReference type="InterPro" id="IPR016024">
    <property type="entry name" value="ARM-type_fold"/>
</dbReference>
<gene>
    <name evidence="2" type="ORF">KIN20_033629</name>
</gene>
<dbReference type="Proteomes" id="UP001196413">
    <property type="component" value="Unassembled WGS sequence"/>
</dbReference>
<organism evidence="2 3">
    <name type="scientific">Parelaphostrongylus tenuis</name>
    <name type="common">Meningeal worm</name>
    <dbReference type="NCBI Taxonomy" id="148309"/>
    <lineage>
        <taxon>Eukaryota</taxon>
        <taxon>Metazoa</taxon>
        <taxon>Ecdysozoa</taxon>
        <taxon>Nematoda</taxon>
        <taxon>Chromadorea</taxon>
        <taxon>Rhabditida</taxon>
        <taxon>Rhabditina</taxon>
        <taxon>Rhabditomorpha</taxon>
        <taxon>Strongyloidea</taxon>
        <taxon>Metastrongylidae</taxon>
        <taxon>Parelaphostrongylus</taxon>
    </lineage>
</organism>
<evidence type="ECO:0000313" key="2">
    <source>
        <dbReference type="EMBL" id="KAJ1371644.1"/>
    </source>
</evidence>
<accession>A0AAD5WIE4</accession>
<name>A0AAD5WIE4_PARTN</name>
<dbReference type="EMBL" id="JAHQIW010007010">
    <property type="protein sequence ID" value="KAJ1371644.1"/>
    <property type="molecule type" value="Genomic_DNA"/>
</dbReference>
<keyword evidence="3" id="KW-1185">Reference proteome</keyword>
<dbReference type="Pfam" id="PF24181">
    <property type="entry name" value="TPR_TTI1_C"/>
    <property type="match status" value="1"/>
</dbReference>
<sequence length="413" mass="47863">MLCSHWLRRVQNGLQSFGQRSTLEMISLNVKYPSQPMRPFLTIGLVSLLAIAFTKITEEKKQLKLLIAFLYQLLELYAIPNWIVHDAADCALNEISKAFSQSVSEFLYDHGTYLIHQIALAAQSRTEHDHAPIVFSALLDRVDNQEMFHHVRYIVEDLLQALDRHMQEYCILILRSMLSFVSAVGRWFSELKPLEEKEPEKDDGELLTEEQAIVEVQKKPPPLPITSVENVLLRTTHLLSSSHLPIRILVLKILREGGLPISSIGFLSKWVLRNFDDSLLPTIYRNWEVLIHRFNDQELEVRQECVKVVAQMVKVSKTFVYRRIRYQLWPSIEKWMRSQSTRNCSPVSSTYKYQLLVLESFADIWIGIDASPDDVELLLAVLRLYCRDSINTQLRLSAEKAIGRLKGFLEERK</sequence>
<dbReference type="Gene3D" id="1.25.10.10">
    <property type="entry name" value="Leucine-rich Repeat Variant"/>
    <property type="match status" value="1"/>
</dbReference>
<dbReference type="PANTHER" id="PTHR18460">
    <property type="entry name" value="TEL2 INTERACTING PROTEIN 1 TTI1 FAMILY MEMBER"/>
    <property type="match status" value="1"/>
</dbReference>
<comment type="caution">
    <text evidence="2">The sequence shown here is derived from an EMBL/GenBank/DDBJ whole genome shotgun (WGS) entry which is preliminary data.</text>
</comment>
<dbReference type="PANTHER" id="PTHR18460:SF3">
    <property type="entry name" value="TELO2-INTERACTING PROTEIN 1 HOMOLOG"/>
    <property type="match status" value="1"/>
</dbReference>
<dbReference type="InterPro" id="IPR057567">
    <property type="entry name" value="TPR_TTI1_C"/>
</dbReference>
<dbReference type="InterPro" id="IPR049362">
    <property type="entry name" value="TTI1_rpt"/>
</dbReference>
<dbReference type="InterPro" id="IPR011989">
    <property type="entry name" value="ARM-like"/>
</dbReference>